<dbReference type="Gene3D" id="3.40.50.150">
    <property type="entry name" value="Vaccinia Virus protein VP39"/>
    <property type="match status" value="1"/>
</dbReference>
<dbReference type="InterPro" id="IPR041698">
    <property type="entry name" value="Methyltransf_25"/>
</dbReference>
<dbReference type="RefSeq" id="WP_166191077.1">
    <property type="nucleotide sequence ID" value="NZ_CP049811.1"/>
</dbReference>
<keyword evidence="2" id="KW-0489">Methyltransferase</keyword>
<evidence type="ECO:0000313" key="3">
    <source>
        <dbReference type="Proteomes" id="UP000500791"/>
    </source>
</evidence>
<dbReference type="CDD" id="cd02440">
    <property type="entry name" value="AdoMet_MTases"/>
    <property type="match status" value="1"/>
</dbReference>
<dbReference type="PANTHER" id="PTHR43591:SF24">
    <property type="entry name" value="2-METHOXY-6-POLYPRENYL-1,4-BENZOQUINOL METHYLASE, MITOCHONDRIAL"/>
    <property type="match status" value="1"/>
</dbReference>
<dbReference type="KEGG" id="mon:G8E03_09660"/>
<dbReference type="GO" id="GO:0032259">
    <property type="term" value="P:methylation"/>
    <property type="evidence" value="ECO:0007669"/>
    <property type="project" value="UniProtKB-KW"/>
</dbReference>
<name>A0A6G7VM54_9RHOB</name>
<dbReference type="Proteomes" id="UP000500791">
    <property type="component" value="Chromosome"/>
</dbReference>
<dbReference type="PANTHER" id="PTHR43591">
    <property type="entry name" value="METHYLTRANSFERASE"/>
    <property type="match status" value="1"/>
</dbReference>
<evidence type="ECO:0000259" key="1">
    <source>
        <dbReference type="Pfam" id="PF13649"/>
    </source>
</evidence>
<feature type="domain" description="Methyltransferase" evidence="1">
    <location>
        <begin position="45"/>
        <end position="134"/>
    </location>
</feature>
<dbReference type="SUPFAM" id="SSF53335">
    <property type="entry name" value="S-adenosyl-L-methionine-dependent methyltransferases"/>
    <property type="match status" value="1"/>
</dbReference>
<accession>A0A6G7VM54</accession>
<organism evidence="2 3">
    <name type="scientific">Pontivivens nitratireducens</name>
    <dbReference type="NCBI Taxonomy" id="2758038"/>
    <lineage>
        <taxon>Bacteria</taxon>
        <taxon>Pseudomonadati</taxon>
        <taxon>Pseudomonadota</taxon>
        <taxon>Alphaproteobacteria</taxon>
        <taxon>Rhodobacterales</taxon>
        <taxon>Paracoccaceae</taxon>
        <taxon>Pontivivens</taxon>
    </lineage>
</organism>
<dbReference type="GO" id="GO:0008168">
    <property type="term" value="F:methyltransferase activity"/>
    <property type="evidence" value="ECO:0007669"/>
    <property type="project" value="UniProtKB-KW"/>
</dbReference>
<reference evidence="2 3" key="1">
    <citation type="submission" date="2020-03" db="EMBL/GenBank/DDBJ databases">
        <title>Complete genome sequence of Monaibacterium sp. ALG8 with diverse plasmids.</title>
        <authorList>
            <person name="Sun C."/>
        </authorList>
    </citation>
    <scope>NUCLEOTIDE SEQUENCE [LARGE SCALE GENOMIC DNA]</scope>
    <source>
        <strain evidence="2 3">ALG8</strain>
    </source>
</reference>
<proteinExistence type="predicted"/>
<sequence>MSGLEDWTGRVGREWADKADAMDGLLGPVGAAGIDALGDVRGQRVLDLGCGAGDTAFALTVAGAQVTGLDVSGDLLAVARGQDTAQRIEWVHDDAARHEFDVPFDALHSRCGAMFFDAPEQAWGHLHAQMKPGGKLSVTCWREAALNGWVTVPLVAARPVLGKDVTRPPSLSGPGPFGWADPDYFAPLLRDAGWQDVEWQAVDRPARIATGNDPDPVVRAVAFVMRIGTLASRLRQVDPDTRARVAAALTDAFSPLVRDGYVEVPTAGWCITAKA</sequence>
<dbReference type="AlphaFoldDB" id="A0A6G7VM54"/>
<keyword evidence="2" id="KW-0808">Transferase</keyword>
<dbReference type="InterPro" id="IPR029063">
    <property type="entry name" value="SAM-dependent_MTases_sf"/>
</dbReference>
<dbReference type="EMBL" id="CP049811">
    <property type="protein sequence ID" value="QIK41012.1"/>
    <property type="molecule type" value="Genomic_DNA"/>
</dbReference>
<keyword evidence="3" id="KW-1185">Reference proteome</keyword>
<evidence type="ECO:0000313" key="2">
    <source>
        <dbReference type="EMBL" id="QIK41012.1"/>
    </source>
</evidence>
<gene>
    <name evidence="2" type="ORF">G8E03_09660</name>
</gene>
<protein>
    <submittedName>
        <fullName evidence="2">Methyltransferase domain-containing protein</fullName>
    </submittedName>
</protein>
<dbReference type="Pfam" id="PF13649">
    <property type="entry name" value="Methyltransf_25"/>
    <property type="match status" value="1"/>
</dbReference>